<comment type="caution">
    <text evidence="1">The sequence shown here is derived from an EMBL/GenBank/DDBJ whole genome shotgun (WGS) entry which is preliminary data.</text>
</comment>
<evidence type="ECO:0008006" key="2">
    <source>
        <dbReference type="Google" id="ProtNLM"/>
    </source>
</evidence>
<name>A0A7V3KMP5_UNCW3</name>
<evidence type="ECO:0000313" key="1">
    <source>
        <dbReference type="EMBL" id="HGB35567.1"/>
    </source>
</evidence>
<protein>
    <recommendedName>
        <fullName evidence="2">DUF5320 domain-containing protein</fullName>
    </recommendedName>
</protein>
<sequence>MYGAGFGWGAGRGFGRGGGFGPGWGVRAIYPEVIPPYGAGWGLRAYYPGFWHPRGWCWYWYFSNEKGYLQAEKEAVESYLEIIKNRLEELEKKNNQ</sequence>
<dbReference type="AlphaFoldDB" id="A0A7V3KMP5"/>
<dbReference type="EMBL" id="DTGD01000063">
    <property type="protein sequence ID" value="HGB35567.1"/>
    <property type="molecule type" value="Genomic_DNA"/>
</dbReference>
<accession>A0A7V3KMP5</accession>
<organism evidence="1">
    <name type="scientific">candidate division WOR-3 bacterium</name>
    <dbReference type="NCBI Taxonomy" id="2052148"/>
    <lineage>
        <taxon>Bacteria</taxon>
        <taxon>Bacteria division WOR-3</taxon>
    </lineage>
</organism>
<reference evidence="1" key="1">
    <citation type="journal article" date="2020" name="mSystems">
        <title>Genome- and Community-Level Interaction Insights into Carbon Utilization and Element Cycling Functions of Hydrothermarchaeota in Hydrothermal Sediment.</title>
        <authorList>
            <person name="Zhou Z."/>
            <person name="Liu Y."/>
            <person name="Xu W."/>
            <person name="Pan J."/>
            <person name="Luo Z.H."/>
            <person name="Li M."/>
        </authorList>
    </citation>
    <scope>NUCLEOTIDE SEQUENCE [LARGE SCALE GENOMIC DNA]</scope>
    <source>
        <strain evidence="1">SpSt-754</strain>
    </source>
</reference>
<gene>
    <name evidence="1" type="ORF">ENV38_01505</name>
</gene>
<proteinExistence type="predicted"/>